<dbReference type="PROSITE" id="PS00059">
    <property type="entry name" value="ADH_ZINC"/>
    <property type="match status" value="1"/>
</dbReference>
<gene>
    <name evidence="5" type="ORF">SDC9_05455</name>
</gene>
<feature type="domain" description="Enoyl reductase (ER)" evidence="4">
    <location>
        <begin position="10"/>
        <end position="338"/>
    </location>
</feature>
<dbReference type="Gene3D" id="3.90.180.10">
    <property type="entry name" value="Medium-chain alcohol dehydrogenases, catalytic domain"/>
    <property type="match status" value="1"/>
</dbReference>
<evidence type="ECO:0000256" key="2">
    <source>
        <dbReference type="ARBA" id="ARBA00022833"/>
    </source>
</evidence>
<dbReference type="AlphaFoldDB" id="A0A644SZ27"/>
<dbReference type="Pfam" id="PF08240">
    <property type="entry name" value="ADH_N"/>
    <property type="match status" value="1"/>
</dbReference>
<dbReference type="EMBL" id="VSSQ01000010">
    <property type="protein sequence ID" value="MPL59899.1"/>
    <property type="molecule type" value="Genomic_DNA"/>
</dbReference>
<dbReference type="SMART" id="SM00829">
    <property type="entry name" value="PKS_ER"/>
    <property type="match status" value="1"/>
</dbReference>
<keyword evidence="2" id="KW-0862">Zinc</keyword>
<sequence>MKAMVLESYNVDLRLARMPDPEPGPGDVVLKVRACGMCQTDIKLVSGQLGPGIRLPHVPGHEVTGEVAALGKDVRGLKLGDKGVAFHIIPCGTCELCLTGRENLCTSIRRIGFELSGGFAEYLVMPAANFCAFESDIAFERMAILPDAVATPYHALGRLARLGMANSVLIIGLGGLGIHAVQLALGMGALVIAADVNEKAMELARSFGAGYTTNPLKEDSAAKLRDLTNGRGVDLIIDGVGRKESVDWSLGCLKKGGHYYSLGYDPVNPVCFKMLDVHNNEWSIHGVKATTRQELREVVSLVERGLVKPYVSKTLPLEGANEGLAAIKKGETLGRTVLMMD</sequence>
<dbReference type="GO" id="GO:0004022">
    <property type="term" value="F:alcohol dehydrogenase (NAD+) activity"/>
    <property type="evidence" value="ECO:0007669"/>
    <property type="project" value="UniProtKB-EC"/>
</dbReference>
<reference evidence="5" key="1">
    <citation type="submission" date="2019-08" db="EMBL/GenBank/DDBJ databases">
        <authorList>
            <person name="Kucharzyk K."/>
            <person name="Murdoch R.W."/>
            <person name="Higgins S."/>
            <person name="Loffler F."/>
        </authorList>
    </citation>
    <scope>NUCLEOTIDE SEQUENCE</scope>
</reference>
<dbReference type="PANTHER" id="PTHR43401">
    <property type="entry name" value="L-THREONINE 3-DEHYDROGENASE"/>
    <property type="match status" value="1"/>
</dbReference>
<evidence type="ECO:0000256" key="1">
    <source>
        <dbReference type="ARBA" id="ARBA00022723"/>
    </source>
</evidence>
<dbReference type="Pfam" id="PF00107">
    <property type="entry name" value="ADH_zinc_N"/>
    <property type="match status" value="1"/>
</dbReference>
<dbReference type="InterPro" id="IPR011032">
    <property type="entry name" value="GroES-like_sf"/>
</dbReference>
<dbReference type="InterPro" id="IPR036291">
    <property type="entry name" value="NAD(P)-bd_dom_sf"/>
</dbReference>
<proteinExistence type="predicted"/>
<dbReference type="EC" id="1.1.1.1" evidence="5"/>
<name>A0A644SZ27_9ZZZZ</name>
<dbReference type="InterPro" id="IPR013149">
    <property type="entry name" value="ADH-like_C"/>
</dbReference>
<dbReference type="PANTHER" id="PTHR43401:SF5">
    <property type="entry name" value="ALCOHOL DEHYDROGENASE-RELATED"/>
    <property type="match status" value="1"/>
</dbReference>
<protein>
    <submittedName>
        <fullName evidence="5">Alcohol dehydrogenase</fullName>
        <ecNumber evidence="5">1.1.1.1</ecNumber>
    </submittedName>
</protein>
<dbReference type="InterPro" id="IPR050129">
    <property type="entry name" value="Zn_alcohol_dh"/>
</dbReference>
<dbReference type="InterPro" id="IPR002328">
    <property type="entry name" value="ADH_Zn_CS"/>
</dbReference>
<organism evidence="5">
    <name type="scientific">bioreactor metagenome</name>
    <dbReference type="NCBI Taxonomy" id="1076179"/>
    <lineage>
        <taxon>unclassified sequences</taxon>
        <taxon>metagenomes</taxon>
        <taxon>ecological metagenomes</taxon>
    </lineage>
</organism>
<comment type="caution">
    <text evidence="5">The sequence shown here is derived from an EMBL/GenBank/DDBJ whole genome shotgun (WGS) entry which is preliminary data.</text>
</comment>
<keyword evidence="1" id="KW-0479">Metal-binding</keyword>
<dbReference type="InterPro" id="IPR013154">
    <property type="entry name" value="ADH-like_N"/>
</dbReference>
<accession>A0A644SZ27</accession>
<evidence type="ECO:0000256" key="3">
    <source>
        <dbReference type="ARBA" id="ARBA00023002"/>
    </source>
</evidence>
<dbReference type="GO" id="GO:0008270">
    <property type="term" value="F:zinc ion binding"/>
    <property type="evidence" value="ECO:0007669"/>
    <property type="project" value="InterPro"/>
</dbReference>
<evidence type="ECO:0000313" key="5">
    <source>
        <dbReference type="EMBL" id="MPL59899.1"/>
    </source>
</evidence>
<dbReference type="InterPro" id="IPR020843">
    <property type="entry name" value="ER"/>
</dbReference>
<dbReference type="SUPFAM" id="SSF51735">
    <property type="entry name" value="NAD(P)-binding Rossmann-fold domains"/>
    <property type="match status" value="1"/>
</dbReference>
<keyword evidence="3 5" id="KW-0560">Oxidoreductase</keyword>
<dbReference type="SUPFAM" id="SSF50129">
    <property type="entry name" value="GroES-like"/>
    <property type="match status" value="1"/>
</dbReference>
<evidence type="ECO:0000259" key="4">
    <source>
        <dbReference type="SMART" id="SM00829"/>
    </source>
</evidence>